<accession>A0ABS4K3Z7</accession>
<dbReference type="EMBL" id="JAGGLL010000017">
    <property type="protein sequence ID" value="MBP2022488.1"/>
    <property type="molecule type" value="Genomic_DNA"/>
</dbReference>
<organism evidence="2 3">
    <name type="scientific">Clostridium punense</name>
    <dbReference type="NCBI Taxonomy" id="1054297"/>
    <lineage>
        <taxon>Bacteria</taxon>
        <taxon>Bacillati</taxon>
        <taxon>Bacillota</taxon>
        <taxon>Clostridia</taxon>
        <taxon>Eubacteriales</taxon>
        <taxon>Clostridiaceae</taxon>
        <taxon>Clostridium</taxon>
    </lineage>
</organism>
<evidence type="ECO:0000256" key="1">
    <source>
        <dbReference type="SAM" id="MobiDB-lite"/>
    </source>
</evidence>
<name>A0ABS4K3Z7_9CLOT</name>
<gene>
    <name evidence="2" type="ORF">J2Z44_002309</name>
</gene>
<evidence type="ECO:0000313" key="3">
    <source>
        <dbReference type="Proteomes" id="UP001519308"/>
    </source>
</evidence>
<comment type="caution">
    <text evidence="2">The sequence shown here is derived from an EMBL/GenBank/DDBJ whole genome shotgun (WGS) entry which is preliminary data.</text>
</comment>
<dbReference type="Proteomes" id="UP001519308">
    <property type="component" value="Unassembled WGS sequence"/>
</dbReference>
<evidence type="ECO:0008006" key="4">
    <source>
        <dbReference type="Google" id="ProtNLM"/>
    </source>
</evidence>
<dbReference type="RefSeq" id="WP_021284889.1">
    <property type="nucleotide sequence ID" value="NZ_JAGGLL010000017.1"/>
</dbReference>
<reference evidence="2 3" key="1">
    <citation type="submission" date="2021-03" db="EMBL/GenBank/DDBJ databases">
        <title>Genomic Encyclopedia of Type Strains, Phase IV (KMG-IV): sequencing the most valuable type-strain genomes for metagenomic binning, comparative biology and taxonomic classification.</title>
        <authorList>
            <person name="Goeker M."/>
        </authorList>
    </citation>
    <scope>NUCLEOTIDE SEQUENCE [LARGE SCALE GENOMIC DNA]</scope>
    <source>
        <strain evidence="2 3">DSM 28650</strain>
    </source>
</reference>
<protein>
    <recommendedName>
        <fullName evidence="4">Transposase</fullName>
    </recommendedName>
</protein>
<feature type="region of interest" description="Disordered" evidence="1">
    <location>
        <begin position="152"/>
        <end position="171"/>
    </location>
</feature>
<feature type="compositionally biased region" description="Basic residues" evidence="1">
    <location>
        <begin position="152"/>
        <end position="165"/>
    </location>
</feature>
<keyword evidence="3" id="KW-1185">Reference proteome</keyword>
<evidence type="ECO:0000313" key="2">
    <source>
        <dbReference type="EMBL" id="MBP2022488.1"/>
    </source>
</evidence>
<sequence>MLTVKFSHAQYQNFVQSFLDKFFIQTNQQITLQKRSSLITKIWSIDLTGIVPLLQSTYSKSTQGAPPKDAVALLRSLIIMIYTNETSISNWVKTLQSEPFYAILSGFIPACYSSRKAEGIAADPLPGVGTFYDFMDRLIRKDKILYKSKLRKVKRKPRKKQKKNQKMNNSKPGVVERLVKRVLKHDNSRLPESIESSLNTILKELFVLPSLKMGILGEPSKLNIAGDGTCMPTQASPYGKKVCNCKLKPGEKCDCLRKFTDPSATWGWDSFNKQYYYGHTFHGFTACDSFYSLPIHIKFVSAARHDSVTGVYALKELVDLYPEIKFDSAAFDSAYDTNAFYLLCLHYGIKPIIDLNSRSSKLSSNSEFVKLNENGIPHGLLCGHQLRNWGIISKEFRHKWLFPV</sequence>
<proteinExistence type="predicted"/>